<gene>
    <name evidence="1" type="ORF">UFOVP699_158</name>
</gene>
<reference evidence="1" key="1">
    <citation type="submission" date="2020-04" db="EMBL/GenBank/DDBJ databases">
        <authorList>
            <person name="Chiriac C."/>
            <person name="Salcher M."/>
            <person name="Ghai R."/>
            <person name="Kavagutti S V."/>
        </authorList>
    </citation>
    <scope>NUCLEOTIDE SEQUENCE</scope>
</reference>
<sequence length="83" mass="9529">MRAEKLINLIGVGAQDTARQYLKRLSLKERLPALHQCIPYVKDTPENLKFFQQNFAQEIGALIAASYDYERAEKIYNSAKGLR</sequence>
<organism evidence="1">
    <name type="scientific">uncultured Caudovirales phage</name>
    <dbReference type="NCBI Taxonomy" id="2100421"/>
    <lineage>
        <taxon>Viruses</taxon>
        <taxon>Duplodnaviria</taxon>
        <taxon>Heunggongvirae</taxon>
        <taxon>Uroviricota</taxon>
        <taxon>Caudoviricetes</taxon>
        <taxon>Peduoviridae</taxon>
        <taxon>Maltschvirus</taxon>
        <taxon>Maltschvirus maltsch</taxon>
    </lineage>
</organism>
<protein>
    <submittedName>
        <fullName evidence="1">Uncharacterized protein</fullName>
    </submittedName>
</protein>
<name>A0A6J5NL40_9CAUD</name>
<proteinExistence type="predicted"/>
<evidence type="ECO:0000313" key="1">
    <source>
        <dbReference type="EMBL" id="CAB4159422.1"/>
    </source>
</evidence>
<accession>A0A6J5NL40</accession>
<dbReference type="EMBL" id="LR796670">
    <property type="protein sequence ID" value="CAB4159422.1"/>
    <property type="molecule type" value="Genomic_DNA"/>
</dbReference>